<name>A0A5S6QK12_TRIMR</name>
<dbReference type="WBParaSite" id="TMUE_2000007543.1">
    <property type="protein sequence ID" value="TMUE_2000007543.1"/>
    <property type="gene ID" value="WBGene00299916"/>
</dbReference>
<feature type="repeat" description="WD" evidence="1">
    <location>
        <begin position="19"/>
        <end position="52"/>
    </location>
</feature>
<keyword evidence="2" id="KW-1185">Reference proteome</keyword>
<reference evidence="3" key="1">
    <citation type="submission" date="2019-12" db="UniProtKB">
        <authorList>
            <consortium name="WormBaseParasite"/>
        </authorList>
    </citation>
    <scope>IDENTIFICATION</scope>
</reference>
<sequence>MTGQIVAYDVNSRDILLEINAHSQPVTDLDVSESTDQIISTSEDSFIRIWQIGNAHDGQVGSPSLERLQVGRASLQTGCCFSTDIPKVPLVGGCFVDSD</sequence>
<dbReference type="InterPro" id="IPR036322">
    <property type="entry name" value="WD40_repeat_dom_sf"/>
</dbReference>
<evidence type="ECO:0000313" key="2">
    <source>
        <dbReference type="Proteomes" id="UP000046395"/>
    </source>
</evidence>
<accession>A0A5S6QK12</accession>
<organism evidence="2 3">
    <name type="scientific">Trichuris muris</name>
    <name type="common">Mouse whipworm</name>
    <dbReference type="NCBI Taxonomy" id="70415"/>
    <lineage>
        <taxon>Eukaryota</taxon>
        <taxon>Metazoa</taxon>
        <taxon>Ecdysozoa</taxon>
        <taxon>Nematoda</taxon>
        <taxon>Enoplea</taxon>
        <taxon>Dorylaimia</taxon>
        <taxon>Trichinellida</taxon>
        <taxon>Trichuridae</taxon>
        <taxon>Trichuris</taxon>
    </lineage>
</organism>
<protein>
    <submittedName>
        <fullName evidence="3">WD_REPEATS_REGION domain-containing protein</fullName>
    </submittedName>
</protein>
<evidence type="ECO:0000313" key="3">
    <source>
        <dbReference type="WBParaSite" id="TMUE_2000007543.1"/>
    </source>
</evidence>
<dbReference type="Pfam" id="PF00400">
    <property type="entry name" value="WD40"/>
    <property type="match status" value="1"/>
</dbReference>
<dbReference type="AlphaFoldDB" id="A0A5S6QK12"/>
<dbReference type="SUPFAM" id="SSF50978">
    <property type="entry name" value="WD40 repeat-like"/>
    <property type="match status" value="1"/>
</dbReference>
<dbReference type="Proteomes" id="UP000046395">
    <property type="component" value="Unassembled WGS sequence"/>
</dbReference>
<dbReference type="PROSITE" id="PS50082">
    <property type="entry name" value="WD_REPEATS_2"/>
    <property type="match status" value="1"/>
</dbReference>
<dbReference type="PROSITE" id="PS50294">
    <property type="entry name" value="WD_REPEATS_REGION"/>
    <property type="match status" value="1"/>
</dbReference>
<dbReference type="Gene3D" id="2.130.10.10">
    <property type="entry name" value="YVTN repeat-like/Quinoprotein amine dehydrogenase"/>
    <property type="match status" value="1"/>
</dbReference>
<evidence type="ECO:0000256" key="1">
    <source>
        <dbReference type="PROSITE-ProRule" id="PRU00221"/>
    </source>
</evidence>
<dbReference type="InterPro" id="IPR015943">
    <property type="entry name" value="WD40/YVTN_repeat-like_dom_sf"/>
</dbReference>
<dbReference type="SMART" id="SM00320">
    <property type="entry name" value="WD40"/>
    <property type="match status" value="1"/>
</dbReference>
<dbReference type="InterPro" id="IPR001680">
    <property type="entry name" value="WD40_rpt"/>
</dbReference>
<proteinExistence type="predicted"/>
<keyword evidence="1" id="KW-0853">WD repeat</keyword>